<dbReference type="Proteomes" id="UP000600946">
    <property type="component" value="Unassembled WGS sequence"/>
</dbReference>
<accession>A0ABQ3AT85</accession>
<dbReference type="GeneID" id="96294883"/>
<sequence length="289" mass="31527">MTHALPAHEAVAALRTIREQWAELLLAIETPPADVWPPRQLAHTMRPGDDEQLVVEDRAPLVLREHPAPLNLDALDTGRAVERLIFDLADTLAAAVQHAAPGDPRRWTFPDPGALDARRSHGSRAHGLHFACVWIEGRLLDEDTAPEEQFDDPRTDSPFEVLPEHLLHEARRTVRIAEARLLRALGLDQRHTPMPAPCPWCGGELELHTVAGEAPSVTCSGGSECGAPVPLDGRGRRVWEWCDLAELVAALAAEEHEGGCGRLDHQVASTLSRQLTSAAIPRGADAQPQ</sequence>
<protein>
    <recommendedName>
        <fullName evidence="3">LigA protein</fullName>
    </recommendedName>
</protein>
<keyword evidence="2" id="KW-1185">Reference proteome</keyword>
<organism evidence="1 2">
    <name type="scientific">Streptomyces xanthochromogenes</name>
    <dbReference type="NCBI Taxonomy" id="67384"/>
    <lineage>
        <taxon>Bacteria</taxon>
        <taxon>Bacillati</taxon>
        <taxon>Actinomycetota</taxon>
        <taxon>Actinomycetes</taxon>
        <taxon>Kitasatosporales</taxon>
        <taxon>Streptomycetaceae</taxon>
        <taxon>Streptomyces</taxon>
    </lineage>
</organism>
<evidence type="ECO:0000313" key="1">
    <source>
        <dbReference type="EMBL" id="GGY65528.1"/>
    </source>
</evidence>
<comment type="caution">
    <text evidence="1">The sequence shown here is derived from an EMBL/GenBank/DDBJ whole genome shotgun (WGS) entry which is preliminary data.</text>
</comment>
<dbReference type="EMBL" id="BMUU01000018">
    <property type="protein sequence ID" value="GGY65528.1"/>
    <property type="molecule type" value="Genomic_DNA"/>
</dbReference>
<evidence type="ECO:0008006" key="3">
    <source>
        <dbReference type="Google" id="ProtNLM"/>
    </source>
</evidence>
<reference evidence="2" key="1">
    <citation type="journal article" date="2019" name="Int. J. Syst. Evol. Microbiol.">
        <title>The Global Catalogue of Microorganisms (GCM) 10K type strain sequencing project: providing services to taxonomists for standard genome sequencing and annotation.</title>
        <authorList>
            <consortium name="The Broad Institute Genomics Platform"/>
            <consortium name="The Broad Institute Genome Sequencing Center for Infectious Disease"/>
            <person name="Wu L."/>
            <person name="Ma J."/>
        </authorList>
    </citation>
    <scope>NUCLEOTIDE SEQUENCE [LARGE SCALE GENOMIC DNA]</scope>
    <source>
        <strain evidence="2">JCM 4594</strain>
    </source>
</reference>
<evidence type="ECO:0000313" key="2">
    <source>
        <dbReference type="Proteomes" id="UP000600946"/>
    </source>
</evidence>
<name>A0ABQ3AT85_9ACTN</name>
<dbReference type="RefSeq" id="WP_190029210.1">
    <property type="nucleotide sequence ID" value="NZ_BMUU01000018.1"/>
</dbReference>
<proteinExistence type="predicted"/>
<gene>
    <name evidence="1" type="ORF">GCM10010326_70160</name>
</gene>